<dbReference type="InterPro" id="IPR058678">
    <property type="entry name" value="ARM_PUB"/>
</dbReference>
<dbReference type="SUPFAM" id="SSF48371">
    <property type="entry name" value="ARM repeat"/>
    <property type="match status" value="1"/>
</dbReference>
<dbReference type="Gene3D" id="3.30.40.10">
    <property type="entry name" value="Zinc/RING finger domain, C3HC4 (zinc finger)"/>
    <property type="match status" value="1"/>
</dbReference>
<dbReference type="UniPathway" id="UPA00143"/>
<dbReference type="CDD" id="cd16664">
    <property type="entry name" value="RING-Ubox_PUB"/>
    <property type="match status" value="1"/>
</dbReference>
<dbReference type="AlphaFoldDB" id="A0A1U8ARL4"/>
<evidence type="ECO:0000259" key="6">
    <source>
        <dbReference type="PROSITE" id="PS51698"/>
    </source>
</evidence>
<dbReference type="InterPro" id="IPR016024">
    <property type="entry name" value="ARM-type_fold"/>
</dbReference>
<accession>A0A1U8ARL4</accession>
<evidence type="ECO:0000256" key="3">
    <source>
        <dbReference type="ARBA" id="ARBA00022679"/>
    </source>
</evidence>
<dbReference type="Gene3D" id="1.25.10.10">
    <property type="entry name" value="Leucine-rich Repeat Variant"/>
    <property type="match status" value="2"/>
</dbReference>
<name>A0A1U8ARL4_NELNU</name>
<dbReference type="FunFam" id="3.30.40.10:FF:000442">
    <property type="entry name" value="RING-type E3 ubiquitin transferase"/>
    <property type="match status" value="1"/>
</dbReference>
<dbReference type="PROSITE" id="PS51698">
    <property type="entry name" value="U_BOX"/>
    <property type="match status" value="1"/>
</dbReference>
<reference evidence="8" key="1">
    <citation type="submission" date="2025-08" db="UniProtKB">
        <authorList>
            <consortium name="RefSeq"/>
        </authorList>
    </citation>
    <scope>IDENTIFICATION</scope>
</reference>
<protein>
    <recommendedName>
        <fullName evidence="5 6">U-box domain-containing protein</fullName>
        <ecNumber evidence="5">2.3.2.27</ecNumber>
    </recommendedName>
    <alternativeName>
        <fullName evidence="5">RING-type E3 ubiquitin transferase PUB</fullName>
    </alternativeName>
</protein>
<evidence type="ECO:0000256" key="4">
    <source>
        <dbReference type="ARBA" id="ARBA00022786"/>
    </source>
</evidence>
<dbReference type="InterPro" id="IPR045210">
    <property type="entry name" value="RING-Ubox_PUB"/>
</dbReference>
<dbReference type="eggNOG" id="ENOG502QWES">
    <property type="taxonomic scope" value="Eukaryota"/>
</dbReference>
<comment type="pathway">
    <text evidence="2 5">Protein modification; protein ubiquitination.</text>
</comment>
<feature type="domain" description="U-box" evidence="6">
    <location>
        <begin position="7"/>
        <end position="81"/>
    </location>
</feature>
<comment type="catalytic activity">
    <reaction evidence="1 5">
        <text>S-ubiquitinyl-[E2 ubiquitin-conjugating enzyme]-L-cysteine + [acceptor protein]-L-lysine = [E2 ubiquitin-conjugating enzyme]-L-cysteine + N(6)-ubiquitinyl-[acceptor protein]-L-lysine.</text>
        <dbReference type="EC" id="2.3.2.27"/>
    </reaction>
</comment>
<dbReference type="GO" id="GO:0061630">
    <property type="term" value="F:ubiquitin protein ligase activity"/>
    <property type="evidence" value="ECO:0007669"/>
    <property type="project" value="UniProtKB-UniRule"/>
</dbReference>
<gene>
    <name evidence="8" type="primary">LOC104606726</name>
</gene>
<dbReference type="Proteomes" id="UP000189703">
    <property type="component" value="Unplaced"/>
</dbReference>
<evidence type="ECO:0000313" key="7">
    <source>
        <dbReference type="Proteomes" id="UP000189703"/>
    </source>
</evidence>
<dbReference type="InterPro" id="IPR011989">
    <property type="entry name" value="ARM-like"/>
</dbReference>
<sequence>MKDDQMTIPPLFRCPISLDLFTDPVTLCTGQTYDRSSIEKWLAAGNLTCPVTMQKLHDPSLVPNHTLRHLIDQWLCMDYGFDPDYLKTIDPDLSLAALKHKLESHEVTLTTKIETLGKLGILSKDLAWRYGLIQLGFFPLLLRLLFVNVGSRRQEKLDRDYSELAEQSLTCVLNMLAFSELGSLDMLKEDSNLASFLVLLDQGTTKIKTSLCQIVEAIASSSETRELCVKLGKTRNFLHGLITLLHHNSEASDAAAKAISALCSLDLNQENIVKAGGVDGLIAYISTANIRQASTALATLELLLGLESGKKAAIKNTSAVHALVKMVFRVSDHEGSESAVSSLLIMCYDSLRVREEAIGVGVLKQLLLLLQSQCGSRAKNKARMLLKFLRSMWSEDLSKVQCVA</sequence>
<dbReference type="PANTHER" id="PTHR22849:SF103">
    <property type="entry name" value="U-BOX DOMAIN-CONTAINING PROTEIN"/>
    <property type="match status" value="1"/>
</dbReference>
<dbReference type="InterPro" id="IPR013083">
    <property type="entry name" value="Znf_RING/FYVE/PHD"/>
</dbReference>
<dbReference type="KEGG" id="nnu:104606726"/>
<comment type="function">
    <text evidence="5">Functions as an E3 ubiquitin ligase.</text>
</comment>
<dbReference type="PANTHER" id="PTHR22849">
    <property type="entry name" value="WDSAM1 PROTEIN"/>
    <property type="match status" value="1"/>
</dbReference>
<dbReference type="Pfam" id="PF25598">
    <property type="entry name" value="ARM_PUB"/>
    <property type="match status" value="1"/>
</dbReference>
<dbReference type="Pfam" id="PF04564">
    <property type="entry name" value="U-box"/>
    <property type="match status" value="1"/>
</dbReference>
<dbReference type="OrthoDB" id="10064100at2759"/>
<dbReference type="GO" id="GO:0016567">
    <property type="term" value="P:protein ubiquitination"/>
    <property type="evidence" value="ECO:0007669"/>
    <property type="project" value="UniProtKB-UniRule"/>
</dbReference>
<keyword evidence="7" id="KW-1185">Reference proteome</keyword>
<dbReference type="SMART" id="SM00504">
    <property type="entry name" value="Ubox"/>
    <property type="match status" value="1"/>
</dbReference>
<dbReference type="GeneID" id="104606726"/>
<dbReference type="EC" id="2.3.2.27" evidence="5"/>
<evidence type="ECO:0000313" key="8">
    <source>
        <dbReference type="RefSeq" id="XP_010270371.1"/>
    </source>
</evidence>
<dbReference type="RefSeq" id="XP_010270371.1">
    <property type="nucleotide sequence ID" value="XM_010272069.2"/>
</dbReference>
<evidence type="ECO:0000256" key="1">
    <source>
        <dbReference type="ARBA" id="ARBA00000900"/>
    </source>
</evidence>
<dbReference type="InterPro" id="IPR003613">
    <property type="entry name" value="Ubox_domain"/>
</dbReference>
<dbReference type="InterPro" id="IPR045185">
    <property type="entry name" value="PUB22/23/24-like"/>
</dbReference>
<evidence type="ECO:0000256" key="5">
    <source>
        <dbReference type="RuleBase" id="RU369093"/>
    </source>
</evidence>
<proteinExistence type="predicted"/>
<dbReference type="SUPFAM" id="SSF57850">
    <property type="entry name" value="RING/U-box"/>
    <property type="match status" value="1"/>
</dbReference>
<dbReference type="OMA" id="TEDLCYI"/>
<keyword evidence="4 5" id="KW-0833">Ubl conjugation pathway</keyword>
<evidence type="ECO:0000256" key="2">
    <source>
        <dbReference type="ARBA" id="ARBA00004906"/>
    </source>
</evidence>
<keyword evidence="3 5" id="KW-0808">Transferase</keyword>
<organism evidence="7 8">
    <name type="scientific">Nelumbo nucifera</name>
    <name type="common">Sacred lotus</name>
    <dbReference type="NCBI Taxonomy" id="4432"/>
    <lineage>
        <taxon>Eukaryota</taxon>
        <taxon>Viridiplantae</taxon>
        <taxon>Streptophyta</taxon>
        <taxon>Embryophyta</taxon>
        <taxon>Tracheophyta</taxon>
        <taxon>Spermatophyta</taxon>
        <taxon>Magnoliopsida</taxon>
        <taxon>Proteales</taxon>
        <taxon>Nelumbonaceae</taxon>
        <taxon>Nelumbo</taxon>
    </lineage>
</organism>